<keyword evidence="5 11" id="KW-0472">Membrane</keyword>
<dbReference type="GO" id="GO:0005102">
    <property type="term" value="F:signaling receptor binding"/>
    <property type="evidence" value="ECO:0007669"/>
    <property type="project" value="TreeGrafter"/>
</dbReference>
<dbReference type="GO" id="GO:0001817">
    <property type="term" value="P:regulation of cytokine production"/>
    <property type="evidence" value="ECO:0007669"/>
    <property type="project" value="TreeGrafter"/>
</dbReference>
<evidence type="ECO:0000256" key="3">
    <source>
        <dbReference type="ARBA" id="ARBA00022729"/>
    </source>
</evidence>
<sequence length="442" mass="48117">MISALPLRWFSLLLFSALIHQTSSGLFSVKVQSPVSGLLGSSVSLPCSLENNLDARHLEVRWYRPKLHNTPALFYKDTQIQKNPVDVQYQGRVFLLGDLEKGDVSMKLENLTLADRGDYVCHVKSDDWYDKATVSLRVRVVGSTPVLTLHEAGEGKINVSCHSHSWLPEPSVIWTDKDGRDLKHLSNDKFTNNTEGLVEVSSWMIVSPSESEWISCSVGLSGQETKESRTALFIPADDGNRRRKTSDRESRNGYLLLIPIVLLMCAAGIIVYCVLRKKGLISKEKQKGTAEGTLSETEPLNQACVKNPDENDSSPVINAPDDVVVDLNHVKSSELQNSEAVKNKPQAADSGGEQRGCSSLPVFSTAGSATDKPNFISNTTPAACISETIQTSTPSNPTLTSISSNPTYTSTSSSPTLTFTSLNPTFTTTSSKHSSTPLTTTP</sequence>
<evidence type="ECO:0000256" key="10">
    <source>
        <dbReference type="SAM" id="MobiDB-lite"/>
    </source>
</evidence>
<evidence type="ECO:0000256" key="8">
    <source>
        <dbReference type="ARBA" id="ARBA00023319"/>
    </source>
</evidence>
<dbReference type="Gene3D" id="2.60.40.10">
    <property type="entry name" value="Immunoglobulins"/>
    <property type="match status" value="2"/>
</dbReference>
<feature type="compositionally biased region" description="Polar residues" evidence="10">
    <location>
        <begin position="390"/>
        <end position="399"/>
    </location>
</feature>
<evidence type="ECO:0000313" key="14">
    <source>
        <dbReference type="EMBL" id="KAF7687012.1"/>
    </source>
</evidence>
<dbReference type="InterPro" id="IPR053896">
    <property type="entry name" value="BTN3A2-like_Ig-C"/>
</dbReference>
<dbReference type="InterPro" id="IPR050504">
    <property type="entry name" value="IgSF_BTN/MOG"/>
</dbReference>
<dbReference type="PANTHER" id="PTHR24100">
    <property type="entry name" value="BUTYROPHILIN"/>
    <property type="match status" value="1"/>
</dbReference>
<dbReference type="InterPro" id="IPR013783">
    <property type="entry name" value="Ig-like_fold"/>
</dbReference>
<dbReference type="GO" id="GO:0050863">
    <property type="term" value="P:regulation of T cell activation"/>
    <property type="evidence" value="ECO:0007669"/>
    <property type="project" value="UniProtKB-ARBA"/>
</dbReference>
<feature type="region of interest" description="Disordered" evidence="10">
    <location>
        <begin position="285"/>
        <end position="319"/>
    </location>
</feature>
<feature type="chain" id="PRO_5035836388" description="Ig-like domain-containing protein" evidence="12">
    <location>
        <begin position="25"/>
        <end position="442"/>
    </location>
</feature>
<evidence type="ECO:0000256" key="7">
    <source>
        <dbReference type="ARBA" id="ARBA00023180"/>
    </source>
</evidence>
<dbReference type="SMART" id="SM00409">
    <property type="entry name" value="IG"/>
    <property type="match status" value="1"/>
</dbReference>
<name>A0A8T0A5D6_SILME</name>
<accession>A0A8T0A5D6</accession>
<evidence type="ECO:0000313" key="15">
    <source>
        <dbReference type="Proteomes" id="UP000606274"/>
    </source>
</evidence>
<evidence type="ECO:0000256" key="11">
    <source>
        <dbReference type="SAM" id="Phobius"/>
    </source>
</evidence>
<evidence type="ECO:0000256" key="2">
    <source>
        <dbReference type="ARBA" id="ARBA00022692"/>
    </source>
</evidence>
<gene>
    <name evidence="14" type="ORF">HF521_015405</name>
</gene>
<evidence type="ECO:0000256" key="1">
    <source>
        <dbReference type="ARBA" id="ARBA00004370"/>
    </source>
</evidence>
<proteinExistence type="inferred from homology"/>
<dbReference type="InterPro" id="IPR013106">
    <property type="entry name" value="Ig_V-set"/>
</dbReference>
<evidence type="ECO:0000256" key="9">
    <source>
        <dbReference type="ARBA" id="ARBA00038221"/>
    </source>
</evidence>
<dbReference type="SMART" id="SM00406">
    <property type="entry name" value="IGv"/>
    <property type="match status" value="1"/>
</dbReference>
<dbReference type="SUPFAM" id="SSF48726">
    <property type="entry name" value="Immunoglobulin"/>
    <property type="match status" value="2"/>
</dbReference>
<evidence type="ECO:0000256" key="12">
    <source>
        <dbReference type="SAM" id="SignalP"/>
    </source>
</evidence>
<feature type="compositionally biased region" description="Low complexity" evidence="10">
    <location>
        <begin position="400"/>
        <end position="442"/>
    </location>
</feature>
<dbReference type="InterPro" id="IPR003599">
    <property type="entry name" value="Ig_sub"/>
</dbReference>
<dbReference type="GO" id="GO:1903037">
    <property type="term" value="P:regulation of leukocyte cell-cell adhesion"/>
    <property type="evidence" value="ECO:0007669"/>
    <property type="project" value="UniProtKB-ARBA"/>
</dbReference>
<keyword evidence="8" id="KW-0393">Immunoglobulin domain</keyword>
<keyword evidence="2 11" id="KW-0812">Transmembrane</keyword>
<dbReference type="GO" id="GO:0050852">
    <property type="term" value="P:T cell receptor signaling pathway"/>
    <property type="evidence" value="ECO:0007669"/>
    <property type="project" value="TreeGrafter"/>
</dbReference>
<dbReference type="GO" id="GO:0042110">
    <property type="term" value="P:T cell activation"/>
    <property type="evidence" value="ECO:0007669"/>
    <property type="project" value="UniProtKB-ARBA"/>
</dbReference>
<keyword evidence="6" id="KW-1015">Disulfide bond</keyword>
<keyword evidence="15" id="KW-1185">Reference proteome</keyword>
<dbReference type="EMBL" id="JABFDY010000028">
    <property type="protein sequence ID" value="KAF7687012.1"/>
    <property type="molecule type" value="Genomic_DNA"/>
</dbReference>
<comment type="subcellular location">
    <subcellularLocation>
        <location evidence="1">Membrane</location>
    </subcellularLocation>
</comment>
<keyword evidence="7" id="KW-0325">Glycoprotein</keyword>
<feature type="domain" description="Ig-like" evidence="13">
    <location>
        <begin position="145"/>
        <end position="230"/>
    </location>
</feature>
<dbReference type="Proteomes" id="UP000606274">
    <property type="component" value="Unassembled WGS sequence"/>
</dbReference>
<dbReference type="GO" id="GO:0009897">
    <property type="term" value="C:external side of plasma membrane"/>
    <property type="evidence" value="ECO:0007669"/>
    <property type="project" value="TreeGrafter"/>
</dbReference>
<evidence type="ECO:0000256" key="5">
    <source>
        <dbReference type="ARBA" id="ARBA00023136"/>
    </source>
</evidence>
<comment type="caution">
    <text evidence="14">The sequence shown here is derived from an EMBL/GenBank/DDBJ whole genome shotgun (WGS) entry which is preliminary data.</text>
</comment>
<keyword evidence="3 12" id="KW-0732">Signal</keyword>
<organism evidence="14 15">
    <name type="scientific">Silurus meridionalis</name>
    <name type="common">Southern catfish</name>
    <name type="synonym">Silurus soldatovi meridionalis</name>
    <dbReference type="NCBI Taxonomy" id="175797"/>
    <lineage>
        <taxon>Eukaryota</taxon>
        <taxon>Metazoa</taxon>
        <taxon>Chordata</taxon>
        <taxon>Craniata</taxon>
        <taxon>Vertebrata</taxon>
        <taxon>Euteleostomi</taxon>
        <taxon>Actinopterygii</taxon>
        <taxon>Neopterygii</taxon>
        <taxon>Teleostei</taxon>
        <taxon>Ostariophysi</taxon>
        <taxon>Siluriformes</taxon>
        <taxon>Siluridae</taxon>
        <taxon>Silurus</taxon>
    </lineage>
</organism>
<feature type="region of interest" description="Disordered" evidence="10">
    <location>
        <begin position="334"/>
        <end position="374"/>
    </location>
</feature>
<dbReference type="FunFam" id="2.60.40.10:FF:000088">
    <property type="entry name" value="Butyrophilin subfamily 1 member A1"/>
    <property type="match status" value="1"/>
</dbReference>
<dbReference type="Pfam" id="PF07686">
    <property type="entry name" value="V-set"/>
    <property type="match status" value="1"/>
</dbReference>
<feature type="signal peptide" evidence="12">
    <location>
        <begin position="1"/>
        <end position="24"/>
    </location>
</feature>
<comment type="similarity">
    <text evidence="9">Belongs to the SKINT family.</text>
</comment>
<feature type="region of interest" description="Disordered" evidence="10">
    <location>
        <begin position="390"/>
        <end position="442"/>
    </location>
</feature>
<dbReference type="InterPro" id="IPR007110">
    <property type="entry name" value="Ig-like_dom"/>
</dbReference>
<dbReference type="PROSITE" id="PS50835">
    <property type="entry name" value="IG_LIKE"/>
    <property type="match status" value="2"/>
</dbReference>
<evidence type="ECO:0000259" key="13">
    <source>
        <dbReference type="PROSITE" id="PS50835"/>
    </source>
</evidence>
<keyword evidence="4 11" id="KW-1133">Transmembrane helix</keyword>
<feature type="transmembrane region" description="Helical" evidence="11">
    <location>
        <begin position="253"/>
        <end position="275"/>
    </location>
</feature>
<protein>
    <recommendedName>
        <fullName evidence="13">Ig-like domain-containing protein</fullName>
    </recommendedName>
</protein>
<dbReference type="FunFam" id="2.60.40.10:FF:000142">
    <property type="entry name" value="V-set domain-containing T-cell activation inhibitor 1"/>
    <property type="match status" value="1"/>
</dbReference>
<evidence type="ECO:0000256" key="6">
    <source>
        <dbReference type="ARBA" id="ARBA00023157"/>
    </source>
</evidence>
<feature type="domain" description="Ig-like" evidence="13">
    <location>
        <begin position="40"/>
        <end position="135"/>
    </location>
</feature>
<reference evidence="14" key="1">
    <citation type="submission" date="2020-08" db="EMBL/GenBank/DDBJ databases">
        <title>Chromosome-level assembly of Southern catfish (Silurus meridionalis) provides insights into visual adaptation to the nocturnal and benthic lifestyles.</title>
        <authorList>
            <person name="Zhang Y."/>
            <person name="Wang D."/>
            <person name="Peng Z."/>
        </authorList>
    </citation>
    <scope>NUCLEOTIDE SEQUENCE</scope>
    <source>
        <strain evidence="14">SWU-2019-XX</strain>
        <tissue evidence="14">Muscle</tissue>
    </source>
</reference>
<dbReference type="InterPro" id="IPR036179">
    <property type="entry name" value="Ig-like_dom_sf"/>
</dbReference>
<dbReference type="AlphaFoldDB" id="A0A8T0A5D6"/>
<evidence type="ECO:0000256" key="4">
    <source>
        <dbReference type="ARBA" id="ARBA00022989"/>
    </source>
</evidence>
<dbReference type="Pfam" id="PF22705">
    <property type="entry name" value="C2-set_3"/>
    <property type="match status" value="1"/>
</dbReference>
<dbReference type="PANTHER" id="PTHR24100:SF149">
    <property type="entry name" value="BG-LIKE ANTIGEN 1-RELATED"/>
    <property type="match status" value="1"/>
</dbReference>